<proteinExistence type="predicted"/>
<keyword evidence="2" id="KW-1185">Reference proteome</keyword>
<comment type="caution">
    <text evidence="1">The sequence shown here is derived from an EMBL/GenBank/DDBJ whole genome shotgun (WGS) entry which is preliminary data.</text>
</comment>
<dbReference type="AlphaFoldDB" id="A0A8H6IPS7"/>
<reference evidence="1" key="1">
    <citation type="journal article" date="2020" name="Phytopathology">
        <title>Genome Sequence Resources of Colletotrichum truncatum, C. plurivorum, C. musicola, and C. sojae: Four Species Pathogenic to Soybean (Glycine max).</title>
        <authorList>
            <person name="Rogerio F."/>
            <person name="Boufleur T.R."/>
            <person name="Ciampi-Guillardi M."/>
            <person name="Sukno S.A."/>
            <person name="Thon M.R."/>
            <person name="Massola Junior N.S."/>
            <person name="Baroncelli R."/>
        </authorList>
    </citation>
    <scope>NUCLEOTIDE SEQUENCE</scope>
    <source>
        <strain evidence="1">LFN0074</strain>
    </source>
</reference>
<evidence type="ECO:0000313" key="2">
    <source>
        <dbReference type="Proteomes" id="UP000639643"/>
    </source>
</evidence>
<evidence type="ECO:0000313" key="1">
    <source>
        <dbReference type="EMBL" id="KAF6791030.1"/>
    </source>
</evidence>
<gene>
    <name evidence="1" type="ORF">CMUS01_16244</name>
</gene>
<accession>A0A8H6IPS7</accession>
<protein>
    <submittedName>
        <fullName evidence="1">Uncharacterized protein</fullName>
    </submittedName>
</protein>
<sequence length="217" mass="24777">RYGGERKIAFDDLGIVPFRALKRVAQKNFRERLTLRERSILKLGVTGDGIWEYDGPVMFTGKVVFRSKSWRRPDVREVVMDTSRPIAAETSIILLGLVGMDTLPDLEGVCVDVGYMKPVIWDLTPLPRHSLQASEQILDGVQSFERPGDVRSSQLRHRVGATFTIRLQSSESVAIPEEFIRILSLYPGVIFVCLRHEDEVDSMYQKMKPNEIRLDEE</sequence>
<dbReference type="EMBL" id="WIGM01001701">
    <property type="protein sequence ID" value="KAF6791030.1"/>
    <property type="molecule type" value="Genomic_DNA"/>
</dbReference>
<dbReference type="Proteomes" id="UP000639643">
    <property type="component" value="Unassembled WGS sequence"/>
</dbReference>
<feature type="non-terminal residue" evidence="1">
    <location>
        <position position="1"/>
    </location>
</feature>
<organism evidence="1 2">
    <name type="scientific">Colletotrichum musicola</name>
    <dbReference type="NCBI Taxonomy" id="2175873"/>
    <lineage>
        <taxon>Eukaryota</taxon>
        <taxon>Fungi</taxon>
        <taxon>Dikarya</taxon>
        <taxon>Ascomycota</taxon>
        <taxon>Pezizomycotina</taxon>
        <taxon>Sordariomycetes</taxon>
        <taxon>Hypocreomycetidae</taxon>
        <taxon>Glomerellales</taxon>
        <taxon>Glomerellaceae</taxon>
        <taxon>Colletotrichum</taxon>
        <taxon>Colletotrichum orchidearum species complex</taxon>
    </lineage>
</organism>
<name>A0A8H6IPS7_9PEZI</name>